<dbReference type="InterPro" id="IPR014347">
    <property type="entry name" value="Tautomerase/MIF_sf"/>
</dbReference>
<evidence type="ECO:0000313" key="2">
    <source>
        <dbReference type="Proteomes" id="UP000541109"/>
    </source>
</evidence>
<dbReference type="InterPro" id="IPR037479">
    <property type="entry name" value="Tauto_MSAD"/>
</dbReference>
<dbReference type="EMBL" id="JACFXV010000029">
    <property type="protein sequence ID" value="MBA5775766.1"/>
    <property type="molecule type" value="Genomic_DNA"/>
</dbReference>
<proteinExistence type="predicted"/>
<dbReference type="RefSeq" id="WP_182161532.1">
    <property type="nucleotide sequence ID" value="NZ_JACFXV010000029.1"/>
</dbReference>
<dbReference type="Pfam" id="PF14552">
    <property type="entry name" value="Tautomerase_2"/>
    <property type="match status" value="1"/>
</dbReference>
<sequence length="126" mass="14626">MPLTRISMRRGKSAEFKKAVMDNLYHAMRETFVVPADDQFMVIHEHDSENMAIGWNYMDIERSEDLLLIQLTVNNTRDAATKQALYKRIVERLAENPGVRPEDVFLNLVEVVKENWSFGYGDAQYA</sequence>
<dbReference type="PANTHER" id="PTHR38460">
    <property type="entry name" value="TAUTOMERASE YOLI-RELATED"/>
    <property type="match status" value="1"/>
</dbReference>
<accession>A0A839A985</accession>
<dbReference type="Proteomes" id="UP000541109">
    <property type="component" value="Unassembled WGS sequence"/>
</dbReference>
<dbReference type="PANTHER" id="PTHR38460:SF1">
    <property type="entry name" value="TAUTOMERASE YOLI-RELATED"/>
    <property type="match status" value="1"/>
</dbReference>
<comment type="caution">
    <text evidence="1">The sequence shown here is derived from an EMBL/GenBank/DDBJ whole genome shotgun (WGS) entry which is preliminary data.</text>
</comment>
<dbReference type="AlphaFoldDB" id="A0A839A985"/>
<dbReference type="Gene3D" id="3.30.429.10">
    <property type="entry name" value="Macrophage Migration Inhibitory Factor"/>
    <property type="match status" value="1"/>
</dbReference>
<reference evidence="1 2" key="1">
    <citation type="submission" date="2020-07" db="EMBL/GenBank/DDBJ databases">
        <title>Stappia sp., F7233, whole genome shotgun sequencing project.</title>
        <authorList>
            <person name="Jiang S."/>
            <person name="Liu Z.W."/>
            <person name="Du Z.J."/>
        </authorList>
    </citation>
    <scope>NUCLEOTIDE SEQUENCE [LARGE SCALE GENOMIC DNA]</scope>
    <source>
        <strain evidence="1 2">F7233</strain>
    </source>
</reference>
<dbReference type="SUPFAM" id="SSF55331">
    <property type="entry name" value="Tautomerase/MIF"/>
    <property type="match status" value="1"/>
</dbReference>
<evidence type="ECO:0000313" key="1">
    <source>
        <dbReference type="EMBL" id="MBA5775766.1"/>
    </source>
</evidence>
<keyword evidence="2" id="KW-1185">Reference proteome</keyword>
<organism evidence="1 2">
    <name type="scientific">Stappia albiluteola</name>
    <dbReference type="NCBI Taxonomy" id="2758565"/>
    <lineage>
        <taxon>Bacteria</taxon>
        <taxon>Pseudomonadati</taxon>
        <taxon>Pseudomonadota</taxon>
        <taxon>Alphaproteobacteria</taxon>
        <taxon>Hyphomicrobiales</taxon>
        <taxon>Stappiaceae</taxon>
        <taxon>Stappia</taxon>
    </lineage>
</organism>
<protein>
    <submittedName>
        <fullName evidence="1">Tautomerase family protein</fullName>
    </submittedName>
</protein>
<gene>
    <name evidence="1" type="ORF">H2509_01350</name>
</gene>
<name>A0A839A985_9HYPH</name>